<proteinExistence type="predicted"/>
<sequence length="20" mass="2319">MLLYFISLLDEESLFVTLDG</sequence>
<organism evidence="1">
    <name type="scientific">Rhizophora mucronata</name>
    <name type="common">Asiatic mangrove</name>
    <dbReference type="NCBI Taxonomy" id="61149"/>
    <lineage>
        <taxon>Eukaryota</taxon>
        <taxon>Viridiplantae</taxon>
        <taxon>Streptophyta</taxon>
        <taxon>Embryophyta</taxon>
        <taxon>Tracheophyta</taxon>
        <taxon>Spermatophyta</taxon>
        <taxon>Magnoliopsida</taxon>
        <taxon>eudicotyledons</taxon>
        <taxon>Gunneridae</taxon>
        <taxon>Pentapetalae</taxon>
        <taxon>rosids</taxon>
        <taxon>fabids</taxon>
        <taxon>Malpighiales</taxon>
        <taxon>Rhizophoraceae</taxon>
        <taxon>Rhizophora</taxon>
    </lineage>
</organism>
<dbReference type="AlphaFoldDB" id="A0A2P2NWM0"/>
<protein>
    <submittedName>
        <fullName evidence="1">Uncharacterized protein</fullName>
    </submittedName>
</protein>
<accession>A0A2P2NWM0</accession>
<evidence type="ECO:0000313" key="1">
    <source>
        <dbReference type="EMBL" id="MBX46926.1"/>
    </source>
</evidence>
<reference evidence="1" key="1">
    <citation type="submission" date="2018-02" db="EMBL/GenBank/DDBJ databases">
        <title>Rhizophora mucronata_Transcriptome.</title>
        <authorList>
            <person name="Meera S.P."/>
            <person name="Sreeshan A."/>
            <person name="Augustine A."/>
        </authorList>
    </citation>
    <scope>NUCLEOTIDE SEQUENCE</scope>
    <source>
        <tissue evidence="1">Leaf</tissue>
    </source>
</reference>
<name>A0A2P2NWM0_RHIMU</name>
<dbReference type="EMBL" id="GGEC01066442">
    <property type="protein sequence ID" value="MBX46926.1"/>
    <property type="molecule type" value="Transcribed_RNA"/>
</dbReference>